<feature type="compositionally biased region" description="Basic and acidic residues" evidence="1">
    <location>
        <begin position="19"/>
        <end position="28"/>
    </location>
</feature>
<dbReference type="KEGG" id="maqu:Maq22A_c13360"/>
<reference evidence="2 3" key="1">
    <citation type="journal article" date="2015" name="Genome Announc.">
        <title>Complete Genome Sequence of Methylobacterium aquaticum Strain 22A, Isolated from Racomitrium japonicum Moss.</title>
        <authorList>
            <person name="Tani A."/>
            <person name="Ogura Y."/>
            <person name="Hayashi T."/>
            <person name="Kimbara K."/>
        </authorList>
    </citation>
    <scope>NUCLEOTIDE SEQUENCE [LARGE SCALE GENOMIC DNA]</scope>
    <source>
        <strain evidence="2 3">MA-22A</strain>
    </source>
</reference>
<protein>
    <submittedName>
        <fullName evidence="2">Uncharacterized protein</fullName>
    </submittedName>
</protein>
<evidence type="ECO:0000313" key="3">
    <source>
        <dbReference type="Proteomes" id="UP000061432"/>
    </source>
</evidence>
<evidence type="ECO:0000313" key="2">
    <source>
        <dbReference type="EMBL" id="BAQ45889.1"/>
    </source>
</evidence>
<feature type="compositionally biased region" description="Acidic residues" evidence="1">
    <location>
        <begin position="1"/>
        <end position="14"/>
    </location>
</feature>
<dbReference type="PATRIC" id="fig|270351.10.peg.2575"/>
<feature type="region of interest" description="Disordered" evidence="1">
    <location>
        <begin position="1"/>
        <end position="28"/>
    </location>
</feature>
<dbReference type="RefSeq" id="WP_060847136.1">
    <property type="nucleotide sequence ID" value="NZ_AP014704.1"/>
</dbReference>
<dbReference type="EMBL" id="AP014704">
    <property type="protein sequence ID" value="BAQ45889.1"/>
    <property type="molecule type" value="Genomic_DNA"/>
</dbReference>
<organism evidence="2 3">
    <name type="scientific">Methylobacterium aquaticum</name>
    <dbReference type="NCBI Taxonomy" id="270351"/>
    <lineage>
        <taxon>Bacteria</taxon>
        <taxon>Pseudomonadati</taxon>
        <taxon>Pseudomonadota</taxon>
        <taxon>Alphaproteobacteria</taxon>
        <taxon>Hyphomicrobiales</taxon>
        <taxon>Methylobacteriaceae</taxon>
        <taxon>Methylobacterium</taxon>
    </lineage>
</organism>
<dbReference type="STRING" id="270351.Maq22A_c13360"/>
<proteinExistence type="predicted"/>
<dbReference type="AlphaFoldDB" id="A0A0C6FL57"/>
<dbReference type="OrthoDB" id="7993284at2"/>
<reference evidence="3" key="2">
    <citation type="submission" date="2015-01" db="EMBL/GenBank/DDBJ databases">
        <title>Complete genome sequence of Methylobacterium aquaticum strain 22A.</title>
        <authorList>
            <person name="Tani A."/>
            <person name="Ogura Y."/>
            <person name="Hayashi T."/>
        </authorList>
    </citation>
    <scope>NUCLEOTIDE SEQUENCE [LARGE SCALE GENOMIC DNA]</scope>
    <source>
        <strain evidence="3">MA-22A</strain>
    </source>
</reference>
<sequence length="93" mass="10117">MASPWGDEDDEPDTGPDVRVLRKGEHAARRGRFCTDCPRDGGIAPGERYRETVLLVDGQFVVDRRCLGSGCHDVPAAASRPPSPAWGPDEIPF</sequence>
<evidence type="ECO:0000256" key="1">
    <source>
        <dbReference type="SAM" id="MobiDB-lite"/>
    </source>
</evidence>
<gene>
    <name evidence="2" type="ORF">Maq22A_c13360</name>
</gene>
<name>A0A0C6FL57_9HYPH</name>
<dbReference type="Proteomes" id="UP000061432">
    <property type="component" value="Chromosome"/>
</dbReference>
<accession>A0A0C6FL57</accession>